<dbReference type="AlphaFoldDB" id="A0A7J6VVM9"/>
<dbReference type="PANTHER" id="PTHR19338">
    <property type="entry name" value="TRANSLOCASE OF INNER MITOCHONDRIAL MEMBRANE 13 HOMOLOG"/>
    <property type="match status" value="1"/>
</dbReference>
<organism evidence="5 6">
    <name type="scientific">Thalictrum thalictroides</name>
    <name type="common">Rue-anemone</name>
    <name type="synonym">Anemone thalictroides</name>
    <dbReference type="NCBI Taxonomy" id="46969"/>
    <lineage>
        <taxon>Eukaryota</taxon>
        <taxon>Viridiplantae</taxon>
        <taxon>Streptophyta</taxon>
        <taxon>Embryophyta</taxon>
        <taxon>Tracheophyta</taxon>
        <taxon>Spermatophyta</taxon>
        <taxon>Magnoliopsida</taxon>
        <taxon>Ranunculales</taxon>
        <taxon>Ranunculaceae</taxon>
        <taxon>Thalictroideae</taxon>
        <taxon>Thalictrum</taxon>
    </lineage>
</organism>
<evidence type="ECO:0000259" key="4">
    <source>
        <dbReference type="Pfam" id="PF18052"/>
    </source>
</evidence>
<name>A0A7J6VVM9_THATH</name>
<dbReference type="EMBL" id="JABWDY010026210">
    <property type="protein sequence ID" value="KAF5188881.1"/>
    <property type="molecule type" value="Genomic_DNA"/>
</dbReference>
<gene>
    <name evidence="5" type="ORF">FRX31_021527</name>
</gene>
<comment type="caution">
    <text evidence="5">The sequence shown here is derived from an EMBL/GenBank/DDBJ whole genome shotgun (WGS) entry which is preliminary data.</text>
</comment>
<dbReference type="InterPro" id="IPR038005">
    <property type="entry name" value="RX-like_CC"/>
</dbReference>
<evidence type="ECO:0000256" key="3">
    <source>
        <dbReference type="ARBA" id="ARBA00022821"/>
    </source>
</evidence>
<dbReference type="GO" id="GO:0000166">
    <property type="term" value="F:nucleotide binding"/>
    <property type="evidence" value="ECO:0007669"/>
    <property type="project" value="UniProtKB-KW"/>
</dbReference>
<evidence type="ECO:0000256" key="1">
    <source>
        <dbReference type="ARBA" id="ARBA00022737"/>
    </source>
</evidence>
<evidence type="ECO:0000313" key="6">
    <source>
        <dbReference type="Proteomes" id="UP000554482"/>
    </source>
</evidence>
<feature type="domain" description="Disease resistance N-terminal" evidence="4">
    <location>
        <begin position="5"/>
        <end position="89"/>
    </location>
</feature>
<keyword evidence="1" id="KW-0677">Repeat</keyword>
<dbReference type="PANTHER" id="PTHR19338:SF73">
    <property type="entry name" value="DISEASE RESISTANCE PROTEIN RGA2-LIKE"/>
    <property type="match status" value="1"/>
</dbReference>
<keyword evidence="6" id="KW-1185">Reference proteome</keyword>
<evidence type="ECO:0000256" key="2">
    <source>
        <dbReference type="ARBA" id="ARBA00022741"/>
    </source>
</evidence>
<accession>A0A7J6VVM9</accession>
<dbReference type="CDD" id="cd14798">
    <property type="entry name" value="RX-CC_like"/>
    <property type="match status" value="1"/>
</dbReference>
<keyword evidence="2" id="KW-0547">Nucleotide-binding</keyword>
<sequence>MTDALVSSVLKQLVSVVQQEVKLVACARKDVKALTSTLQMLQAVIRDAETKQITEESVKHWLEELRDVVYDADDVLDEWNTRILRSQMQEDDDANASLHEKTWVYLMLEFASIVVKLQHLDRKCNLLLLLN</sequence>
<keyword evidence="3" id="KW-0611">Plant defense</keyword>
<evidence type="ECO:0000313" key="5">
    <source>
        <dbReference type="EMBL" id="KAF5188881.1"/>
    </source>
</evidence>
<proteinExistence type="predicted"/>
<reference evidence="5 6" key="1">
    <citation type="submission" date="2020-06" db="EMBL/GenBank/DDBJ databases">
        <title>Transcriptomic and genomic resources for Thalictrum thalictroides and T. hernandezii: Facilitating candidate gene discovery in an emerging model plant lineage.</title>
        <authorList>
            <person name="Arias T."/>
            <person name="Riano-Pachon D.M."/>
            <person name="Di Stilio V.S."/>
        </authorList>
    </citation>
    <scope>NUCLEOTIDE SEQUENCE [LARGE SCALE GENOMIC DNA]</scope>
    <source>
        <strain evidence="6">cv. WT478/WT964</strain>
        <tissue evidence="5">Leaves</tissue>
    </source>
</reference>
<dbReference type="Pfam" id="PF18052">
    <property type="entry name" value="Rx_N"/>
    <property type="match status" value="1"/>
</dbReference>
<protein>
    <recommendedName>
        <fullName evidence="4">Disease resistance N-terminal domain-containing protein</fullName>
    </recommendedName>
</protein>
<dbReference type="GO" id="GO:0006952">
    <property type="term" value="P:defense response"/>
    <property type="evidence" value="ECO:0007669"/>
    <property type="project" value="UniProtKB-KW"/>
</dbReference>
<dbReference type="InterPro" id="IPR041118">
    <property type="entry name" value="Rx_N"/>
</dbReference>
<dbReference type="Gene3D" id="1.20.5.4130">
    <property type="match status" value="1"/>
</dbReference>
<dbReference type="Proteomes" id="UP000554482">
    <property type="component" value="Unassembled WGS sequence"/>
</dbReference>
<dbReference type="OrthoDB" id="1933539at2759"/>